<feature type="compositionally biased region" description="Basic and acidic residues" evidence="2">
    <location>
        <begin position="339"/>
        <end position="362"/>
    </location>
</feature>
<dbReference type="GO" id="GO:0005684">
    <property type="term" value="C:U2-type spliceosomal complex"/>
    <property type="evidence" value="ECO:0007669"/>
    <property type="project" value="TreeGrafter"/>
</dbReference>
<keyword evidence="3" id="KW-1133">Transmembrane helix</keyword>
<dbReference type="InterPro" id="IPR018609">
    <property type="entry name" value="Bud13"/>
</dbReference>
<evidence type="ECO:0000256" key="3">
    <source>
        <dbReference type="SAM" id="Phobius"/>
    </source>
</evidence>
<accession>A0A2G5D7V0</accession>
<evidence type="ECO:0008006" key="6">
    <source>
        <dbReference type="Google" id="ProtNLM"/>
    </source>
</evidence>
<feature type="compositionally biased region" description="Basic and acidic residues" evidence="2">
    <location>
        <begin position="75"/>
        <end position="96"/>
    </location>
</feature>
<protein>
    <recommendedName>
        <fullName evidence="6">BUD13 homolog</fullName>
    </recommendedName>
</protein>
<organism evidence="4 5">
    <name type="scientific">Aquilegia coerulea</name>
    <name type="common">Rocky mountain columbine</name>
    <dbReference type="NCBI Taxonomy" id="218851"/>
    <lineage>
        <taxon>Eukaryota</taxon>
        <taxon>Viridiplantae</taxon>
        <taxon>Streptophyta</taxon>
        <taxon>Embryophyta</taxon>
        <taxon>Tracheophyta</taxon>
        <taxon>Spermatophyta</taxon>
        <taxon>Magnoliopsida</taxon>
        <taxon>Ranunculales</taxon>
        <taxon>Ranunculaceae</taxon>
        <taxon>Thalictroideae</taxon>
        <taxon>Aquilegia</taxon>
    </lineage>
</organism>
<dbReference type="AlphaFoldDB" id="A0A2G5D7V0"/>
<dbReference type="GO" id="GO:0000398">
    <property type="term" value="P:mRNA splicing, via spliceosome"/>
    <property type="evidence" value="ECO:0007669"/>
    <property type="project" value="TreeGrafter"/>
</dbReference>
<dbReference type="STRING" id="218851.A0A2G5D7V0"/>
<dbReference type="FunCoup" id="A0A2G5D7V0">
    <property type="interactions" value="2682"/>
</dbReference>
<proteinExistence type="inferred from homology"/>
<keyword evidence="5" id="KW-1185">Reference proteome</keyword>
<feature type="compositionally biased region" description="Low complexity" evidence="2">
    <location>
        <begin position="104"/>
        <end position="121"/>
    </location>
</feature>
<keyword evidence="3" id="KW-0472">Membrane</keyword>
<comment type="similarity">
    <text evidence="1">Belongs to the CWC26 family.</text>
</comment>
<gene>
    <name evidence="4" type="ORF">AQUCO_02600202v1</name>
</gene>
<feature type="region of interest" description="Disordered" evidence="2">
    <location>
        <begin position="18"/>
        <end position="362"/>
    </location>
</feature>
<feature type="transmembrane region" description="Helical" evidence="3">
    <location>
        <begin position="492"/>
        <end position="514"/>
    </location>
</feature>
<evidence type="ECO:0000256" key="2">
    <source>
        <dbReference type="SAM" id="MobiDB-lite"/>
    </source>
</evidence>
<evidence type="ECO:0000313" key="4">
    <source>
        <dbReference type="EMBL" id="PIA39589.1"/>
    </source>
</evidence>
<name>A0A2G5D7V0_AQUCA</name>
<dbReference type="PANTHER" id="PTHR31809">
    <property type="entry name" value="BUD13 HOMOLOG"/>
    <property type="match status" value="1"/>
</dbReference>
<dbReference type="GO" id="GO:0003723">
    <property type="term" value="F:RNA binding"/>
    <property type="evidence" value="ECO:0007669"/>
    <property type="project" value="TreeGrafter"/>
</dbReference>
<feature type="compositionally biased region" description="Basic residues" evidence="2">
    <location>
        <begin position="27"/>
        <end position="38"/>
    </location>
</feature>
<evidence type="ECO:0000313" key="5">
    <source>
        <dbReference type="Proteomes" id="UP000230069"/>
    </source>
</evidence>
<feature type="compositionally biased region" description="Acidic residues" evidence="2">
    <location>
        <begin position="65"/>
        <end position="74"/>
    </location>
</feature>
<feature type="compositionally biased region" description="Basic and acidic residues" evidence="2">
    <location>
        <begin position="309"/>
        <end position="326"/>
    </location>
</feature>
<dbReference type="GO" id="GO:0070274">
    <property type="term" value="C:RES complex"/>
    <property type="evidence" value="ECO:0007669"/>
    <property type="project" value="TreeGrafter"/>
</dbReference>
<dbReference type="OrthoDB" id="6022at2759"/>
<sequence length="524" mass="60073">MESSAAISRKKEYLKKYGLNDAEDVKKNKKKKSKKSKKPQTSSSLNGVLVVDEDPVWQKPVQIHEEDDDDDDSGEEKPQVEEDIEVKRMKRMEQIRARNHGKSADGSGWVVVSDVSAANADDGSRRNDSPDISPPRRRTRNDSPDNSTPRHKRKDSPDISPPRHTRNDSPDNSPRQRKRKDSPDISPPRRNRSDDMSPPRRNRPILQNVDSLDEDISPPRRNRPGSHLAENLSPPRRNRPSLQNINSEAEDISPPRRSQFHSKKPDDLGADISPPRRNRPHLSDLSPPRKRKSSSKEEAKTGLLTAQEVKSEIERKRKEELARYKALDPSVSGRGAEPVYRDKTGKRITKDEMLKSKKGEEKPKEIKLEWGKGLAQKKEAEAKEHELELEKERPFARTRDDPELEKMLKEQVRWGDPMAHLVKRKQSDLILEDLGDNEKMKESGFIVPQNIPNHSWIKRRIEAAPNRYGIRPGRHWDGVDRSNGMFLIQDRILFMFNYLAVLDLNLLCIPSLLLGSTPKPRCPN</sequence>
<dbReference type="InterPro" id="IPR051112">
    <property type="entry name" value="CWC26_splicing_factor"/>
</dbReference>
<dbReference type="PANTHER" id="PTHR31809:SF0">
    <property type="entry name" value="BUD13 HOMOLOG"/>
    <property type="match status" value="1"/>
</dbReference>
<dbReference type="Pfam" id="PF09736">
    <property type="entry name" value="Bud13"/>
    <property type="match status" value="1"/>
</dbReference>
<dbReference type="InParanoid" id="A0A2G5D7V0"/>
<dbReference type="EMBL" id="KZ305043">
    <property type="protein sequence ID" value="PIA39589.1"/>
    <property type="molecule type" value="Genomic_DNA"/>
</dbReference>
<dbReference type="Proteomes" id="UP000230069">
    <property type="component" value="Unassembled WGS sequence"/>
</dbReference>
<reference evidence="4 5" key="1">
    <citation type="submission" date="2017-09" db="EMBL/GenBank/DDBJ databases">
        <title>WGS assembly of Aquilegia coerulea Goldsmith.</title>
        <authorList>
            <person name="Hodges S."/>
            <person name="Kramer E."/>
            <person name="Nordborg M."/>
            <person name="Tomkins J."/>
            <person name="Borevitz J."/>
            <person name="Derieg N."/>
            <person name="Yan J."/>
            <person name="Mihaltcheva S."/>
            <person name="Hayes R.D."/>
            <person name="Rokhsar D."/>
        </authorList>
    </citation>
    <scope>NUCLEOTIDE SEQUENCE [LARGE SCALE GENOMIC DNA]</scope>
    <source>
        <strain evidence="5">cv. Goldsmith</strain>
    </source>
</reference>
<keyword evidence="3" id="KW-0812">Transmembrane</keyword>
<evidence type="ECO:0000256" key="1">
    <source>
        <dbReference type="ARBA" id="ARBA00011069"/>
    </source>
</evidence>